<dbReference type="AlphaFoldDB" id="A0A2T3B9A7"/>
<feature type="domain" description="Heterokaryon incompatibility" evidence="1">
    <location>
        <begin position="106"/>
        <end position="274"/>
    </location>
</feature>
<sequence length="620" mass="70217">MLGQTLTLMLDDMPPGKYFPILELFPEKSIPEYPIIGRAEEVREQLGIQSCLDLSRRWIEKCREEHPECEAEHSDELPTRVLDLGDCHGPVNLRLHEPTPGEGAKYVALSYCWGKTGNLTTTKATISDRKRGISWDLLPNSFRDAVTITRGLGMRYLWIDALCIVQDDKSDWEREALKMGQVYENAFLTIATDAAKDPTRGILRSRSTDLVSAFIEEDRPTRNSKVMAFTLLDSQADVHNIRVREPLDHHDLVMPRSAYEITYPLMARGWTLQERLLSRRTLHFTESEFVWECKTTLFCECGCISRDFIGLDGNHSPKVGFERAMKEISIESASRLDQAMAQYPRTKAITMAWTLLIGGYSTRQLTYSSDKLPAISGMARKFSRMNNSPEQRTYLAGLWLEDLPWLLCWRAFQFRSDELTTVSSAPTWSWASLDTPVIWDHDMFEARSQVEVVSTYTSPHRQDFLGQVKSGKIVLKGRVQKATLKFDVSHSTVLGLQNILGERISFVPDCNTVSPLSDGDNKGRSDMLQLGAFSLTDGDEVSCLWVLHNIENDGLWGLVLASSPDKSISRSASGCTVSDSTVFERIGIITHMSYKYQEDEVSSIHWFNGSKEKIITIIVR</sequence>
<dbReference type="PANTHER" id="PTHR33112:SF16">
    <property type="entry name" value="HETEROKARYON INCOMPATIBILITY DOMAIN-CONTAINING PROTEIN"/>
    <property type="match status" value="1"/>
</dbReference>
<evidence type="ECO:0000313" key="2">
    <source>
        <dbReference type="EMBL" id="PSS23423.1"/>
    </source>
</evidence>
<dbReference type="RefSeq" id="XP_024723469.1">
    <property type="nucleotide sequence ID" value="XM_024862460.1"/>
</dbReference>
<protein>
    <recommendedName>
        <fullName evidence="1">Heterokaryon incompatibility domain-containing protein</fullName>
    </recommendedName>
</protein>
<dbReference type="PANTHER" id="PTHR33112">
    <property type="entry name" value="DOMAIN PROTEIN, PUTATIVE-RELATED"/>
    <property type="match status" value="1"/>
</dbReference>
<dbReference type="InParanoid" id="A0A2T3B9A7"/>
<evidence type="ECO:0000259" key="1">
    <source>
        <dbReference type="Pfam" id="PF06985"/>
    </source>
</evidence>
<dbReference type="Pfam" id="PF06985">
    <property type="entry name" value="HET"/>
    <property type="match status" value="1"/>
</dbReference>
<keyword evidence="3" id="KW-1185">Reference proteome</keyword>
<dbReference type="GeneID" id="36570541"/>
<dbReference type="EMBL" id="KZ679008">
    <property type="protein sequence ID" value="PSS23423.1"/>
    <property type="molecule type" value="Genomic_DNA"/>
</dbReference>
<evidence type="ECO:0000313" key="3">
    <source>
        <dbReference type="Proteomes" id="UP000241818"/>
    </source>
</evidence>
<accession>A0A2T3B9A7</accession>
<dbReference type="OrthoDB" id="8300194at2759"/>
<gene>
    <name evidence="2" type="ORF">M430DRAFT_136363</name>
</gene>
<dbReference type="InterPro" id="IPR010730">
    <property type="entry name" value="HET"/>
</dbReference>
<organism evidence="2 3">
    <name type="scientific">Amorphotheca resinae ATCC 22711</name>
    <dbReference type="NCBI Taxonomy" id="857342"/>
    <lineage>
        <taxon>Eukaryota</taxon>
        <taxon>Fungi</taxon>
        <taxon>Dikarya</taxon>
        <taxon>Ascomycota</taxon>
        <taxon>Pezizomycotina</taxon>
        <taxon>Leotiomycetes</taxon>
        <taxon>Helotiales</taxon>
        <taxon>Amorphothecaceae</taxon>
        <taxon>Amorphotheca</taxon>
    </lineage>
</organism>
<proteinExistence type="predicted"/>
<dbReference type="Proteomes" id="UP000241818">
    <property type="component" value="Unassembled WGS sequence"/>
</dbReference>
<reference evidence="2 3" key="1">
    <citation type="journal article" date="2018" name="New Phytol.">
        <title>Comparative genomics and transcriptomics depict ericoid mycorrhizal fungi as versatile saprotrophs and plant mutualists.</title>
        <authorList>
            <person name="Martino E."/>
            <person name="Morin E."/>
            <person name="Grelet G.A."/>
            <person name="Kuo A."/>
            <person name="Kohler A."/>
            <person name="Daghino S."/>
            <person name="Barry K.W."/>
            <person name="Cichocki N."/>
            <person name="Clum A."/>
            <person name="Dockter R.B."/>
            <person name="Hainaut M."/>
            <person name="Kuo R.C."/>
            <person name="LaButti K."/>
            <person name="Lindahl B.D."/>
            <person name="Lindquist E.A."/>
            <person name="Lipzen A."/>
            <person name="Khouja H.R."/>
            <person name="Magnuson J."/>
            <person name="Murat C."/>
            <person name="Ohm R.A."/>
            <person name="Singer S.W."/>
            <person name="Spatafora J.W."/>
            <person name="Wang M."/>
            <person name="Veneault-Fourrey C."/>
            <person name="Henrissat B."/>
            <person name="Grigoriev I.V."/>
            <person name="Martin F.M."/>
            <person name="Perotto S."/>
        </authorList>
    </citation>
    <scope>NUCLEOTIDE SEQUENCE [LARGE SCALE GENOMIC DNA]</scope>
    <source>
        <strain evidence="2 3">ATCC 22711</strain>
    </source>
</reference>
<name>A0A2T3B9A7_AMORE</name>